<reference evidence="1" key="1">
    <citation type="submission" date="2018-05" db="EMBL/GenBank/DDBJ databases">
        <authorList>
            <person name="Lanie J.A."/>
            <person name="Ng W.-L."/>
            <person name="Kazmierczak K.M."/>
            <person name="Andrzejewski T.M."/>
            <person name="Davidsen T.M."/>
            <person name="Wayne K.J."/>
            <person name="Tettelin H."/>
            <person name="Glass J.I."/>
            <person name="Rusch D."/>
            <person name="Podicherti R."/>
            <person name="Tsui H.-C.T."/>
            <person name="Winkler M.E."/>
        </authorList>
    </citation>
    <scope>NUCLEOTIDE SEQUENCE</scope>
</reference>
<sequence length="85" mass="9346">MDPKLLDIICCPVFREKLSFVTSKELQVINTAIGSKTIKKLDGSVAKDTVTNALINSSKTLLYPIEDDIPVLLDDAAIELKEIDI</sequence>
<name>A0A381UDT4_9ZZZZ</name>
<dbReference type="Gene3D" id="2.20.25.10">
    <property type="match status" value="1"/>
</dbReference>
<organism evidence="1">
    <name type="scientific">marine metagenome</name>
    <dbReference type="NCBI Taxonomy" id="408172"/>
    <lineage>
        <taxon>unclassified sequences</taxon>
        <taxon>metagenomes</taxon>
        <taxon>ecological metagenomes</taxon>
    </lineage>
</organism>
<dbReference type="Pfam" id="PF03966">
    <property type="entry name" value="Trm112p"/>
    <property type="match status" value="1"/>
</dbReference>
<dbReference type="SUPFAM" id="SSF158997">
    <property type="entry name" value="Trm112p-like"/>
    <property type="match status" value="1"/>
</dbReference>
<dbReference type="InterPro" id="IPR005651">
    <property type="entry name" value="Trm112-like"/>
</dbReference>
<evidence type="ECO:0008006" key="2">
    <source>
        <dbReference type="Google" id="ProtNLM"/>
    </source>
</evidence>
<dbReference type="EMBL" id="UINC01006245">
    <property type="protein sequence ID" value="SVA26366.1"/>
    <property type="molecule type" value="Genomic_DNA"/>
</dbReference>
<protein>
    <recommendedName>
        <fullName evidence="2">Trm112 family protein</fullName>
    </recommendedName>
</protein>
<proteinExistence type="predicted"/>
<dbReference type="AlphaFoldDB" id="A0A381UDT4"/>
<evidence type="ECO:0000313" key="1">
    <source>
        <dbReference type="EMBL" id="SVA26366.1"/>
    </source>
</evidence>
<gene>
    <name evidence="1" type="ORF">METZ01_LOCUS79220</name>
</gene>
<accession>A0A381UDT4</accession>